<keyword evidence="1" id="KW-0472">Membrane</keyword>
<keyword evidence="1" id="KW-1133">Transmembrane helix</keyword>
<reference evidence="2 3" key="1">
    <citation type="submission" date="2016-10" db="EMBL/GenBank/DDBJ databases">
        <authorList>
            <person name="de Groot N.N."/>
        </authorList>
    </citation>
    <scope>NUCLEOTIDE SEQUENCE [LARGE SCALE GENOMIC DNA]</scope>
    <source>
        <strain evidence="2">MBHS1</strain>
    </source>
</reference>
<dbReference type="Proteomes" id="UP000236724">
    <property type="component" value="Unassembled WGS sequence"/>
</dbReference>
<evidence type="ECO:0000313" key="3">
    <source>
        <dbReference type="Proteomes" id="UP000236724"/>
    </source>
</evidence>
<feature type="transmembrane region" description="Helical" evidence="1">
    <location>
        <begin position="104"/>
        <end position="126"/>
    </location>
</feature>
<sequence>MFHGHFNKYLLILFALLLVLNVLDVHSTYLVIESGQGIETNLEYQEVNDLEFSFAISDKIWILGKMLISLTVFVLCTEGIFYYNDKHDHVLDNHVHHLTWYMKYGIFFTFVAINLFYVYVVTHNYFLL</sequence>
<evidence type="ECO:0000313" key="2">
    <source>
        <dbReference type="EMBL" id="SEH05161.1"/>
    </source>
</evidence>
<accession>A0A1H6F6W3</accession>
<feature type="transmembrane region" description="Helical" evidence="1">
    <location>
        <begin position="60"/>
        <end position="83"/>
    </location>
</feature>
<keyword evidence="3" id="KW-1185">Reference proteome</keyword>
<evidence type="ECO:0000256" key="1">
    <source>
        <dbReference type="SAM" id="Phobius"/>
    </source>
</evidence>
<dbReference type="EMBL" id="FMSV02000166">
    <property type="protein sequence ID" value="SEH05161.1"/>
    <property type="molecule type" value="Genomic_DNA"/>
</dbReference>
<dbReference type="AlphaFoldDB" id="A0A1H6F6W3"/>
<organism evidence="2 3">
    <name type="scientific">Candidatus Venteria ishoeyi</name>
    <dbReference type="NCBI Taxonomy" id="1899563"/>
    <lineage>
        <taxon>Bacteria</taxon>
        <taxon>Pseudomonadati</taxon>
        <taxon>Pseudomonadota</taxon>
        <taxon>Gammaproteobacteria</taxon>
        <taxon>Thiotrichales</taxon>
        <taxon>Thiotrichaceae</taxon>
        <taxon>Venteria</taxon>
    </lineage>
</organism>
<name>A0A1H6F6W3_9GAMM</name>
<proteinExistence type="predicted"/>
<gene>
    <name evidence="2" type="ORF">MBHS_01014</name>
</gene>
<protein>
    <submittedName>
        <fullName evidence="2">Uncharacterized protein</fullName>
    </submittedName>
</protein>
<keyword evidence="1" id="KW-0812">Transmembrane</keyword>